<dbReference type="PANTHER" id="PTHR40063:SF1">
    <property type="entry name" value="MEMBRANE PROTEIN"/>
    <property type="match status" value="1"/>
</dbReference>
<dbReference type="GO" id="GO:0009401">
    <property type="term" value="P:phosphoenolpyruvate-dependent sugar phosphotransferase system"/>
    <property type="evidence" value="ECO:0007669"/>
    <property type="project" value="InterPro"/>
</dbReference>
<protein>
    <submittedName>
        <fullName evidence="10">Phosphotransferase system, fructose-specific IIC component</fullName>
    </submittedName>
</protein>
<comment type="subcellular location">
    <subcellularLocation>
        <location evidence="1">Cell membrane</location>
        <topology evidence="1">Multi-pass membrane protein</topology>
    </subcellularLocation>
</comment>
<evidence type="ECO:0000256" key="5">
    <source>
        <dbReference type="ARBA" id="ARBA00022692"/>
    </source>
</evidence>
<dbReference type="GO" id="GO:0008982">
    <property type="term" value="F:protein-N(PI)-phosphohistidine-sugar phosphotransferase activity"/>
    <property type="evidence" value="ECO:0007669"/>
    <property type="project" value="InterPro"/>
</dbReference>
<dbReference type="GO" id="GO:0005886">
    <property type="term" value="C:plasma membrane"/>
    <property type="evidence" value="ECO:0007669"/>
    <property type="project" value="UniProtKB-SubCell"/>
</dbReference>
<gene>
    <name evidence="10" type="ORF">SAMN04488700_1492</name>
</gene>
<evidence type="ECO:0000256" key="1">
    <source>
        <dbReference type="ARBA" id="ARBA00004651"/>
    </source>
</evidence>
<accession>A0A1X7N6P6</accession>
<evidence type="ECO:0000256" key="8">
    <source>
        <dbReference type="SAM" id="Phobius"/>
    </source>
</evidence>
<evidence type="ECO:0000313" key="11">
    <source>
        <dbReference type="Proteomes" id="UP000193435"/>
    </source>
</evidence>
<dbReference type="RefSeq" id="WP_085559643.1">
    <property type="nucleotide sequence ID" value="NZ_FOAH01000004.1"/>
</dbReference>
<feature type="transmembrane region" description="Helical" evidence="8">
    <location>
        <begin position="172"/>
        <end position="191"/>
    </location>
</feature>
<evidence type="ECO:0000256" key="6">
    <source>
        <dbReference type="ARBA" id="ARBA00022989"/>
    </source>
</evidence>
<dbReference type="Proteomes" id="UP000193435">
    <property type="component" value="Unassembled WGS sequence"/>
</dbReference>
<reference evidence="10 11" key="1">
    <citation type="submission" date="2017-04" db="EMBL/GenBank/DDBJ databases">
        <authorList>
            <person name="Afonso C.L."/>
            <person name="Miller P.J."/>
            <person name="Scott M.A."/>
            <person name="Spackman E."/>
            <person name="Goraichik I."/>
            <person name="Dimitrov K.M."/>
            <person name="Suarez D.L."/>
            <person name="Swayne D.E."/>
        </authorList>
    </citation>
    <scope>NUCLEOTIDE SEQUENCE [LARGE SCALE GENOMIC DNA]</scope>
    <source>
        <strain evidence="10 11">LMG26642</strain>
    </source>
</reference>
<dbReference type="Pfam" id="PF13303">
    <property type="entry name" value="PTS_EIIC_2"/>
    <property type="match status" value="1"/>
</dbReference>
<feature type="transmembrane region" description="Helical" evidence="8">
    <location>
        <begin position="90"/>
        <end position="118"/>
    </location>
</feature>
<keyword evidence="5 8" id="KW-0812">Transmembrane</keyword>
<feature type="transmembrane region" description="Helical" evidence="8">
    <location>
        <begin position="64"/>
        <end position="84"/>
    </location>
</feature>
<dbReference type="PANTHER" id="PTHR40063">
    <property type="entry name" value="MEMBRANE PROTEIN-RELATED"/>
    <property type="match status" value="1"/>
</dbReference>
<keyword evidence="11" id="KW-1185">Reference proteome</keyword>
<keyword evidence="3" id="KW-1003">Cell membrane</keyword>
<evidence type="ECO:0000259" key="9">
    <source>
        <dbReference type="Pfam" id="PF13303"/>
    </source>
</evidence>
<name>A0A1X7N6P6_9LACT</name>
<feature type="transmembrane region" description="Helical" evidence="8">
    <location>
        <begin position="31"/>
        <end position="52"/>
    </location>
</feature>
<proteinExistence type="predicted"/>
<evidence type="ECO:0000313" key="10">
    <source>
        <dbReference type="EMBL" id="SMH33121.1"/>
    </source>
</evidence>
<evidence type="ECO:0000256" key="2">
    <source>
        <dbReference type="ARBA" id="ARBA00022448"/>
    </source>
</evidence>
<evidence type="ECO:0000256" key="4">
    <source>
        <dbReference type="ARBA" id="ARBA00022597"/>
    </source>
</evidence>
<feature type="transmembrane region" description="Helical" evidence="8">
    <location>
        <begin position="130"/>
        <end position="152"/>
    </location>
</feature>
<sequence>MDILFGTLLLLLVLAFFTLFNYKAPQGSKAMGALASAACASFLVEAFHLAFFGNVLNIEFLKEVGGANGSLGGVAAAILVPLALGVSPVYAVLVGLSLSGLGILPGFIAGYLISFVILYMEKKIPGGLDLIVIIVVAAPLARLIGSLTSPVVDATLMQIGEILTATADTSPVMMGIILGGIITVVATAPLSSMALTAMLGLTGVPMAIGALAVFGSSFLNYVLFSKMKFGSKKDTISVAIEPLTQADIISANPIPIYVTNFIGGAASGIIISLMGLINNTPGTATPIAGFAVMFAYNPAGKVLIAAFACMIVSTLAGFLGSYVFRNFKIKTAEQIRSGNINTKESVLESTSEIEETVIV</sequence>
<keyword evidence="7 8" id="KW-0472">Membrane</keyword>
<evidence type="ECO:0000256" key="7">
    <source>
        <dbReference type="ARBA" id="ARBA00023136"/>
    </source>
</evidence>
<dbReference type="OrthoDB" id="400429at2"/>
<dbReference type="EMBL" id="FXBJ01000002">
    <property type="protein sequence ID" value="SMH33121.1"/>
    <property type="molecule type" value="Genomic_DNA"/>
</dbReference>
<keyword evidence="4" id="KW-0762">Sugar transport</keyword>
<feature type="transmembrane region" description="Helical" evidence="8">
    <location>
        <begin position="203"/>
        <end position="224"/>
    </location>
</feature>
<feature type="transmembrane region" description="Helical" evidence="8">
    <location>
        <begin position="302"/>
        <end position="324"/>
    </location>
</feature>
<keyword evidence="10" id="KW-0808">Transferase</keyword>
<organism evidence="10 11">
    <name type="scientific">Carnobacterium iners</name>
    <dbReference type="NCBI Taxonomy" id="1073423"/>
    <lineage>
        <taxon>Bacteria</taxon>
        <taxon>Bacillati</taxon>
        <taxon>Bacillota</taxon>
        <taxon>Bacilli</taxon>
        <taxon>Lactobacillales</taxon>
        <taxon>Carnobacteriaceae</taxon>
        <taxon>Carnobacterium</taxon>
    </lineage>
</organism>
<dbReference type="InterPro" id="IPR003352">
    <property type="entry name" value="PTS_EIIC"/>
</dbReference>
<dbReference type="AlphaFoldDB" id="A0A1X7N6P6"/>
<dbReference type="STRING" id="1073423.SAMN04488700_1492"/>
<evidence type="ECO:0000256" key="3">
    <source>
        <dbReference type="ARBA" id="ARBA00022475"/>
    </source>
</evidence>
<keyword evidence="2" id="KW-0813">Transport</keyword>
<keyword evidence="6 8" id="KW-1133">Transmembrane helix</keyword>
<feature type="domain" description="Phosphotransferase system EIIC" evidence="9">
    <location>
        <begin position="29"/>
        <end position="334"/>
    </location>
</feature>